<dbReference type="SUPFAM" id="SSF46785">
    <property type="entry name" value="Winged helix' DNA-binding domain"/>
    <property type="match status" value="1"/>
</dbReference>
<evidence type="ECO:0000313" key="7">
    <source>
        <dbReference type="Proteomes" id="UP000305546"/>
    </source>
</evidence>
<protein>
    <submittedName>
        <fullName evidence="6">LysR family transcriptional regulator</fullName>
    </submittedName>
</protein>
<dbReference type="PROSITE" id="PS50931">
    <property type="entry name" value="HTH_LYSR"/>
    <property type="match status" value="1"/>
</dbReference>
<dbReference type="RefSeq" id="WP_139095150.1">
    <property type="nucleotide sequence ID" value="NZ_VDFW01000002.1"/>
</dbReference>
<organism evidence="6 7">
    <name type="scientific">Amycolatopsis alkalitolerans</name>
    <dbReference type="NCBI Taxonomy" id="2547244"/>
    <lineage>
        <taxon>Bacteria</taxon>
        <taxon>Bacillati</taxon>
        <taxon>Actinomycetota</taxon>
        <taxon>Actinomycetes</taxon>
        <taxon>Pseudonocardiales</taxon>
        <taxon>Pseudonocardiaceae</taxon>
        <taxon>Amycolatopsis</taxon>
    </lineage>
</organism>
<dbReference type="Gene3D" id="3.40.190.10">
    <property type="entry name" value="Periplasmic binding protein-like II"/>
    <property type="match status" value="2"/>
</dbReference>
<gene>
    <name evidence="6" type="ORF">FG385_03785</name>
</gene>
<dbReference type="PANTHER" id="PTHR30346">
    <property type="entry name" value="TRANSCRIPTIONAL DUAL REGULATOR HCAR-RELATED"/>
    <property type="match status" value="1"/>
</dbReference>
<reference evidence="6 7" key="1">
    <citation type="submission" date="2019-06" db="EMBL/GenBank/DDBJ databases">
        <title>Amycolatopsis alkalitolerans sp. nov., isolated from Gastrodia elata Blume.</title>
        <authorList>
            <person name="Narsing Rao M.P."/>
            <person name="Li W.J."/>
        </authorList>
    </citation>
    <scope>NUCLEOTIDE SEQUENCE [LARGE SCALE GENOMIC DNA]</scope>
    <source>
        <strain evidence="6 7">SYSUP0005</strain>
    </source>
</reference>
<dbReference type="InterPro" id="IPR036390">
    <property type="entry name" value="WH_DNA-bd_sf"/>
</dbReference>
<evidence type="ECO:0000256" key="2">
    <source>
        <dbReference type="ARBA" id="ARBA00023015"/>
    </source>
</evidence>
<dbReference type="PANTHER" id="PTHR30346:SF0">
    <property type="entry name" value="HCA OPERON TRANSCRIPTIONAL ACTIVATOR HCAR"/>
    <property type="match status" value="1"/>
</dbReference>
<dbReference type="GO" id="GO:0003700">
    <property type="term" value="F:DNA-binding transcription factor activity"/>
    <property type="evidence" value="ECO:0007669"/>
    <property type="project" value="InterPro"/>
</dbReference>
<dbReference type="InterPro" id="IPR005119">
    <property type="entry name" value="LysR_subst-bd"/>
</dbReference>
<comment type="caution">
    <text evidence="6">The sequence shown here is derived from an EMBL/GenBank/DDBJ whole genome shotgun (WGS) entry which is preliminary data.</text>
</comment>
<sequence>MELRQLRYFVTVAEELHFGRAAQRLHIVQAAVSQQIRKLERELGVELFDRSPRTVRLTAAGQLFLPDARAVLAAENRARAVIAKLVAKRSTVLRLGTSNGLGEHLDRVLDQLTALVPRVSVELVSAATQTRLDQVRVHAMDATFVRGVTDSPELRLIPLWQDRLTIALPAEHPLAEADVVALADLADMPLRLADRTRNGPLYDLMVSSCRSAGFAPVFGPPSTSLQDTLAMIGSSTDIWTVVYESQVRRLVAPRVTFRATVTPITMTTLLAVSETNPPWCLDELLRACDHDS</sequence>
<dbReference type="OrthoDB" id="3176554at2"/>
<dbReference type="AlphaFoldDB" id="A0A5C4M770"/>
<dbReference type="CDD" id="cd08414">
    <property type="entry name" value="PBP2_LTTR_aromatics_like"/>
    <property type="match status" value="1"/>
</dbReference>
<evidence type="ECO:0000256" key="1">
    <source>
        <dbReference type="ARBA" id="ARBA00009437"/>
    </source>
</evidence>
<proteinExistence type="inferred from homology"/>
<dbReference type="InterPro" id="IPR036388">
    <property type="entry name" value="WH-like_DNA-bd_sf"/>
</dbReference>
<dbReference type="InterPro" id="IPR000847">
    <property type="entry name" value="LysR_HTH_N"/>
</dbReference>
<dbReference type="Proteomes" id="UP000305546">
    <property type="component" value="Unassembled WGS sequence"/>
</dbReference>
<dbReference type="Pfam" id="PF00126">
    <property type="entry name" value="HTH_1"/>
    <property type="match status" value="1"/>
</dbReference>
<comment type="similarity">
    <text evidence="1">Belongs to the LysR transcriptional regulatory family.</text>
</comment>
<evidence type="ECO:0000313" key="6">
    <source>
        <dbReference type="EMBL" id="TNC29206.1"/>
    </source>
</evidence>
<dbReference type="FunFam" id="1.10.10.10:FF:000001">
    <property type="entry name" value="LysR family transcriptional regulator"/>
    <property type="match status" value="1"/>
</dbReference>
<dbReference type="PRINTS" id="PR00039">
    <property type="entry name" value="HTHLYSR"/>
</dbReference>
<dbReference type="SUPFAM" id="SSF53850">
    <property type="entry name" value="Periplasmic binding protein-like II"/>
    <property type="match status" value="1"/>
</dbReference>
<keyword evidence="3" id="KW-0238">DNA-binding</keyword>
<dbReference type="Pfam" id="PF03466">
    <property type="entry name" value="LysR_substrate"/>
    <property type="match status" value="1"/>
</dbReference>
<dbReference type="GO" id="GO:0003677">
    <property type="term" value="F:DNA binding"/>
    <property type="evidence" value="ECO:0007669"/>
    <property type="project" value="UniProtKB-KW"/>
</dbReference>
<accession>A0A5C4M770</accession>
<dbReference type="Gene3D" id="1.10.10.10">
    <property type="entry name" value="Winged helix-like DNA-binding domain superfamily/Winged helix DNA-binding domain"/>
    <property type="match status" value="1"/>
</dbReference>
<dbReference type="GO" id="GO:0032993">
    <property type="term" value="C:protein-DNA complex"/>
    <property type="evidence" value="ECO:0007669"/>
    <property type="project" value="TreeGrafter"/>
</dbReference>
<keyword evidence="7" id="KW-1185">Reference proteome</keyword>
<evidence type="ECO:0000256" key="3">
    <source>
        <dbReference type="ARBA" id="ARBA00023125"/>
    </source>
</evidence>
<name>A0A5C4M770_9PSEU</name>
<keyword evidence="2" id="KW-0805">Transcription regulation</keyword>
<evidence type="ECO:0000259" key="5">
    <source>
        <dbReference type="PROSITE" id="PS50931"/>
    </source>
</evidence>
<keyword evidence="4" id="KW-0804">Transcription</keyword>
<evidence type="ECO:0000256" key="4">
    <source>
        <dbReference type="ARBA" id="ARBA00023163"/>
    </source>
</evidence>
<feature type="domain" description="HTH lysR-type" evidence="5">
    <location>
        <begin position="1"/>
        <end position="58"/>
    </location>
</feature>
<dbReference type="EMBL" id="VDFW01000002">
    <property type="protein sequence ID" value="TNC29206.1"/>
    <property type="molecule type" value="Genomic_DNA"/>
</dbReference>